<evidence type="ECO:0000313" key="2">
    <source>
        <dbReference type="EMBL" id="MDF0750104.1"/>
    </source>
</evidence>
<feature type="signal peptide" evidence="1">
    <location>
        <begin position="1"/>
        <end position="27"/>
    </location>
</feature>
<keyword evidence="1" id="KW-0732">Signal</keyword>
<evidence type="ECO:0000313" key="3">
    <source>
        <dbReference type="Proteomes" id="UP001143391"/>
    </source>
</evidence>
<dbReference type="InterPro" id="IPR045748">
    <property type="entry name" value="DcaP"/>
</dbReference>
<proteinExistence type="predicted"/>
<comment type="caution">
    <text evidence="2">The sequence shown here is derived from an EMBL/GenBank/DDBJ whole genome shotgun (WGS) entry which is preliminary data.</text>
</comment>
<feature type="chain" id="PRO_5046704791" evidence="1">
    <location>
        <begin position="28"/>
        <end position="377"/>
    </location>
</feature>
<gene>
    <name evidence="2" type="ORF">NLU14_07650</name>
</gene>
<dbReference type="RefSeq" id="WP_275705624.1">
    <property type="nucleotide sequence ID" value="NZ_JANCMW010000003.1"/>
</dbReference>
<sequence length="377" mass="40040">MQNNKLRTAIQASIAATILGASVQANAISLNTETVDASIYGYARLNASYDINEDISNSARTGSFARLGGADEESEGHFGADAYQSRIGMKVAMNSGLKVTVEGDFRGSGGGSLRLRHAFGEYKGILMGQTWSNYMSFYGITPGLDFDGHPGLSGLQGRVAQARYTTGNLSVSLEDPLTSVVDNTNVRQGMPTFTARYEETKGALSYALGGLAHQVAIDDGTTDESAIGFASFVAANLAVTDNLTLQGTINYSDGANLYLYRSGDNFGAEDAYLDGGDLNTIAGYAGTIGASLDVGNGRSVNLAYGVATVDWDDAESDLGTAAVGDKSETNQKAMINYQWSPVANVMMGVEYAYYQRENVDSEKSDANRLMFAAQYNF</sequence>
<evidence type="ECO:0000256" key="1">
    <source>
        <dbReference type="SAM" id="SignalP"/>
    </source>
</evidence>
<organism evidence="2 3">
    <name type="scientific">Marinobacter iranensis</name>
    <dbReference type="NCBI Taxonomy" id="2962607"/>
    <lineage>
        <taxon>Bacteria</taxon>
        <taxon>Pseudomonadati</taxon>
        <taxon>Pseudomonadota</taxon>
        <taxon>Gammaproteobacteria</taxon>
        <taxon>Pseudomonadales</taxon>
        <taxon>Marinobacteraceae</taxon>
        <taxon>Marinobacter</taxon>
    </lineage>
</organism>
<name>A0ABT5Y8V1_9GAMM</name>
<dbReference type="SUPFAM" id="SSF56935">
    <property type="entry name" value="Porins"/>
    <property type="match status" value="1"/>
</dbReference>
<accession>A0ABT5Y8V1</accession>
<dbReference type="Pfam" id="PF19577">
    <property type="entry name" value="DcaP"/>
    <property type="match status" value="1"/>
</dbReference>
<protein>
    <submittedName>
        <fullName evidence="2">DcaP family trimeric outer membrane transporter</fullName>
    </submittedName>
</protein>
<reference evidence="2" key="1">
    <citation type="submission" date="2022-07" db="EMBL/GenBank/DDBJ databases">
        <title>Marinobacter iranensis a new bacterium isolate from a hipersaline lake in Iran.</title>
        <authorList>
            <person name="Mohammad A.M.A."/>
            <person name="Cristina S.-P."/>
            <person name="Antonio V."/>
        </authorList>
    </citation>
    <scope>NUCLEOTIDE SEQUENCE</scope>
    <source>
        <strain evidence="2">71-i</strain>
    </source>
</reference>
<keyword evidence="3" id="KW-1185">Reference proteome</keyword>
<dbReference type="Proteomes" id="UP001143391">
    <property type="component" value="Unassembled WGS sequence"/>
</dbReference>
<dbReference type="EMBL" id="JANCMW010000003">
    <property type="protein sequence ID" value="MDF0750104.1"/>
    <property type="molecule type" value="Genomic_DNA"/>
</dbReference>